<keyword evidence="3 7" id="KW-0489">Methyltransferase</keyword>
<dbReference type="RefSeq" id="WP_344122651.1">
    <property type="nucleotide sequence ID" value="NZ_BAAABW010000028.1"/>
</dbReference>
<organism evidence="7 8">
    <name type="scientific">Streptomyces blastmyceticus</name>
    <dbReference type="NCBI Taxonomy" id="68180"/>
    <lineage>
        <taxon>Bacteria</taxon>
        <taxon>Bacillati</taxon>
        <taxon>Actinomycetota</taxon>
        <taxon>Actinomycetes</taxon>
        <taxon>Kitasatosporales</taxon>
        <taxon>Streptomycetaceae</taxon>
        <taxon>Streptomyces</taxon>
    </lineage>
</organism>
<dbReference type="Gene3D" id="3.40.50.150">
    <property type="entry name" value="Vaccinia Virus protein VP39"/>
    <property type="match status" value="1"/>
</dbReference>
<dbReference type="Pfam" id="PF02086">
    <property type="entry name" value="MethyltransfD12"/>
    <property type="match status" value="1"/>
</dbReference>
<comment type="similarity">
    <text evidence="1">Belongs to the N(4)/N(6)-methyltransferase family.</text>
</comment>
<proteinExistence type="inferred from homology"/>
<dbReference type="PIRSF" id="PIRSF000398">
    <property type="entry name" value="M_m6A_EcoRV"/>
    <property type="match status" value="1"/>
</dbReference>
<dbReference type="InterPro" id="IPR023095">
    <property type="entry name" value="Ade_MeTrfase_dom_2"/>
</dbReference>
<accession>A0ABN0XU47</accession>
<sequence length="298" mass="34237">MRYISPLRYPGGKARLAPYIAHLLSRQRPRPRSYAEAFAGGAGAALRLLVDGEVDHIYINDLDSGVAALWRCIFFDSEQLAEAVRSEEVSLDAWHRYSEIYRNPTDKSDRELGFATFFLNRCNRSGILRARPIGGLAQNGKWKIDARFNREALAERIIHLGKFRDQVSISQMDARSFIHQLEPTFNDVLLYVDPPYLVQGDRLYLDSLTQNDHADLAKILRTTSLRWLLTYDADKRITEELYKGFRCVEFNILHTAQIQRTGVEYAIFGNRLILPEVTGIIGEGNFRWMTSKRKRAIP</sequence>
<evidence type="ECO:0000256" key="2">
    <source>
        <dbReference type="ARBA" id="ARBA00011900"/>
    </source>
</evidence>
<gene>
    <name evidence="7" type="ORF">GCM10010319_58980</name>
</gene>
<evidence type="ECO:0000256" key="1">
    <source>
        <dbReference type="ARBA" id="ARBA00006594"/>
    </source>
</evidence>
<evidence type="ECO:0000313" key="7">
    <source>
        <dbReference type="EMBL" id="GAA0372936.1"/>
    </source>
</evidence>
<dbReference type="InterPro" id="IPR012263">
    <property type="entry name" value="M_m6A_EcoRV"/>
</dbReference>
<dbReference type="Gene3D" id="1.10.1020.10">
    <property type="entry name" value="Adenine-specific Methyltransferase, Domain 2"/>
    <property type="match status" value="1"/>
</dbReference>
<dbReference type="GO" id="GO:0008168">
    <property type="term" value="F:methyltransferase activity"/>
    <property type="evidence" value="ECO:0007669"/>
    <property type="project" value="UniProtKB-KW"/>
</dbReference>
<evidence type="ECO:0000256" key="3">
    <source>
        <dbReference type="ARBA" id="ARBA00022603"/>
    </source>
</evidence>
<dbReference type="PRINTS" id="PR00505">
    <property type="entry name" value="D12N6MTFRASE"/>
</dbReference>
<evidence type="ECO:0000313" key="8">
    <source>
        <dbReference type="Proteomes" id="UP001500063"/>
    </source>
</evidence>
<keyword evidence="4" id="KW-0808">Transferase</keyword>
<dbReference type="PANTHER" id="PTHR30481:SF2">
    <property type="entry name" value="SITE-SPECIFIC DNA-METHYLTRANSFERASE (ADENINE-SPECIFIC)"/>
    <property type="match status" value="1"/>
</dbReference>
<dbReference type="EC" id="2.1.1.72" evidence="2"/>
<reference evidence="7 8" key="1">
    <citation type="journal article" date="2019" name="Int. J. Syst. Evol. Microbiol.">
        <title>The Global Catalogue of Microorganisms (GCM) 10K type strain sequencing project: providing services to taxonomists for standard genome sequencing and annotation.</title>
        <authorList>
            <consortium name="The Broad Institute Genomics Platform"/>
            <consortium name="The Broad Institute Genome Sequencing Center for Infectious Disease"/>
            <person name="Wu L."/>
            <person name="Ma J."/>
        </authorList>
    </citation>
    <scope>NUCLEOTIDE SEQUENCE [LARGE SCALE GENOMIC DNA]</scope>
    <source>
        <strain evidence="7 8">JCM 4565</strain>
    </source>
</reference>
<dbReference type="GO" id="GO:0032259">
    <property type="term" value="P:methylation"/>
    <property type="evidence" value="ECO:0007669"/>
    <property type="project" value="UniProtKB-KW"/>
</dbReference>
<dbReference type="PANTHER" id="PTHR30481">
    <property type="entry name" value="DNA ADENINE METHYLASE"/>
    <property type="match status" value="1"/>
</dbReference>
<name>A0ABN0XU47_9ACTN</name>
<dbReference type="EMBL" id="BAAABW010000028">
    <property type="protein sequence ID" value="GAA0372936.1"/>
    <property type="molecule type" value="Genomic_DNA"/>
</dbReference>
<dbReference type="SUPFAM" id="SSF53335">
    <property type="entry name" value="S-adenosyl-L-methionine-dependent methyltransferases"/>
    <property type="match status" value="1"/>
</dbReference>
<keyword evidence="8" id="KW-1185">Reference proteome</keyword>
<comment type="caution">
    <text evidence="7">The sequence shown here is derived from an EMBL/GenBank/DDBJ whole genome shotgun (WGS) entry which is preliminary data.</text>
</comment>
<comment type="catalytic activity">
    <reaction evidence="6">
        <text>a 2'-deoxyadenosine in DNA + S-adenosyl-L-methionine = an N(6)-methyl-2'-deoxyadenosine in DNA + S-adenosyl-L-homocysteine + H(+)</text>
        <dbReference type="Rhea" id="RHEA:15197"/>
        <dbReference type="Rhea" id="RHEA-COMP:12418"/>
        <dbReference type="Rhea" id="RHEA-COMP:12419"/>
        <dbReference type="ChEBI" id="CHEBI:15378"/>
        <dbReference type="ChEBI" id="CHEBI:57856"/>
        <dbReference type="ChEBI" id="CHEBI:59789"/>
        <dbReference type="ChEBI" id="CHEBI:90615"/>
        <dbReference type="ChEBI" id="CHEBI:90616"/>
        <dbReference type="EC" id="2.1.1.72"/>
    </reaction>
</comment>
<keyword evidence="5" id="KW-0949">S-adenosyl-L-methionine</keyword>
<protein>
    <recommendedName>
        <fullName evidence="2">site-specific DNA-methyltransferase (adenine-specific)</fullName>
        <ecNumber evidence="2">2.1.1.72</ecNumber>
    </recommendedName>
</protein>
<evidence type="ECO:0000256" key="5">
    <source>
        <dbReference type="ARBA" id="ARBA00022691"/>
    </source>
</evidence>
<dbReference type="Proteomes" id="UP001500063">
    <property type="component" value="Unassembled WGS sequence"/>
</dbReference>
<dbReference type="InterPro" id="IPR012327">
    <property type="entry name" value="MeTrfase_D12"/>
</dbReference>
<dbReference type="InterPro" id="IPR029063">
    <property type="entry name" value="SAM-dependent_MTases_sf"/>
</dbReference>
<evidence type="ECO:0000256" key="6">
    <source>
        <dbReference type="ARBA" id="ARBA00047942"/>
    </source>
</evidence>
<evidence type="ECO:0000256" key="4">
    <source>
        <dbReference type="ARBA" id="ARBA00022679"/>
    </source>
</evidence>